<reference evidence="2 3" key="1">
    <citation type="submission" date="2022-10" db="EMBL/GenBank/DDBJ databases">
        <title>Defluviimonas sp. nov., isolated from ocean surface sediments.</title>
        <authorList>
            <person name="He W."/>
            <person name="Wang L."/>
            <person name="Zhang D.-F."/>
        </authorList>
    </citation>
    <scope>NUCLEOTIDE SEQUENCE [LARGE SCALE GENOMIC DNA]</scope>
    <source>
        <strain evidence="2 3">WL0024</strain>
    </source>
</reference>
<dbReference type="GO" id="GO:0005524">
    <property type="term" value="F:ATP binding"/>
    <property type="evidence" value="ECO:0007669"/>
    <property type="project" value="UniProtKB-KW"/>
</dbReference>
<evidence type="ECO:0000313" key="2">
    <source>
        <dbReference type="EMBL" id="MCU9850078.1"/>
    </source>
</evidence>
<protein>
    <submittedName>
        <fullName evidence="2">ATP-binding protein</fullName>
    </submittedName>
</protein>
<proteinExistence type="predicted"/>
<dbReference type="EMBL" id="JAOVQO010000021">
    <property type="protein sequence ID" value="MCU9850078.1"/>
    <property type="molecule type" value="Genomic_DNA"/>
</dbReference>
<dbReference type="RefSeq" id="WP_263339644.1">
    <property type="nucleotide sequence ID" value="NZ_JAOVQO010000021.1"/>
</dbReference>
<keyword evidence="2" id="KW-0547">Nucleotide-binding</keyword>
<comment type="caution">
    <text evidence="2">The sequence shown here is derived from an EMBL/GenBank/DDBJ whole genome shotgun (WGS) entry which is preliminary data.</text>
</comment>
<name>A0ABT2X7Z8_9RHOB</name>
<evidence type="ECO:0000313" key="3">
    <source>
        <dbReference type="Proteomes" id="UP001209535"/>
    </source>
</evidence>
<evidence type="ECO:0000256" key="1">
    <source>
        <dbReference type="SAM" id="SignalP"/>
    </source>
</evidence>
<organism evidence="2 3">
    <name type="scientific">Albidovulum salinarum</name>
    <dbReference type="NCBI Taxonomy" id="2984153"/>
    <lineage>
        <taxon>Bacteria</taxon>
        <taxon>Pseudomonadati</taxon>
        <taxon>Pseudomonadota</taxon>
        <taxon>Alphaproteobacteria</taxon>
        <taxon>Rhodobacterales</taxon>
        <taxon>Paracoccaceae</taxon>
        <taxon>Albidovulum</taxon>
    </lineage>
</organism>
<dbReference type="Proteomes" id="UP001209535">
    <property type="component" value="Unassembled WGS sequence"/>
</dbReference>
<keyword evidence="1" id="KW-0732">Signal</keyword>
<keyword evidence="2" id="KW-0067">ATP-binding</keyword>
<gene>
    <name evidence="2" type="ORF">OEZ60_18935</name>
</gene>
<feature type="chain" id="PRO_5045996262" evidence="1">
    <location>
        <begin position="18"/>
        <end position="181"/>
    </location>
</feature>
<sequence>MRATALAVALLALPVAAQDEPSTFLRALELPAHRSLMAKIRGANLAPFESDGCSGGLSTSWRVVADLFPDFADMHDDAPPWEDCCVIHDRAYHDAGGAADAEASFEARLGADAALRACVIAKGQTRREELAERYNVAPDTIDRAYLAVAEAMYNAVRFGGQPCLNLPWRWGFGYPKCVAGF</sequence>
<accession>A0ABT2X7Z8</accession>
<keyword evidence="3" id="KW-1185">Reference proteome</keyword>
<feature type="signal peptide" evidence="1">
    <location>
        <begin position="1"/>
        <end position="17"/>
    </location>
</feature>